<dbReference type="CDD" id="cd04301">
    <property type="entry name" value="NAT_SF"/>
    <property type="match status" value="1"/>
</dbReference>
<dbReference type="Pfam" id="PF00583">
    <property type="entry name" value="Acetyltransf_1"/>
    <property type="match status" value="1"/>
</dbReference>
<dbReference type="Gene3D" id="3.40.630.30">
    <property type="match status" value="1"/>
</dbReference>
<dbReference type="HOGENOM" id="CLU_1314739_0_0_2"/>
<evidence type="ECO:0000313" key="2">
    <source>
        <dbReference type="EMBL" id="AEH61586.1"/>
    </source>
</evidence>
<sequence length="217" mass="24515">MDDSYEISVVPLEKSHIPATCEVFLSTFADEAFTKHIYNLTSPGAKRALTKALSYRLNSYIDVSHPVFIAMADNEIIGFAVASAVSTELPFKRSVSQAPLLLMHLLQLLKYVKFRNMYSIFKLARKPDNLHGPYIFLEAIGVLPFYQGRGVGGELLNSLICHGSSLNKCKGIYLFTGDYLNTKIYSRYGFNIIDKKSCPLFTAYHMFKELNFQETDI</sequence>
<dbReference type="GeneID" id="10823392"/>
<dbReference type="RefSeq" id="WP_013899022.1">
    <property type="nucleotide sequence ID" value="NC_015676.1"/>
</dbReference>
<reference evidence="2" key="1">
    <citation type="submission" date="2010-07" db="EMBL/GenBank/DDBJ databases">
        <title>The complete genome of Methanosalsum zhilinae DSM 4017.</title>
        <authorList>
            <consortium name="US DOE Joint Genome Institute (JGI-PGF)"/>
            <person name="Lucas S."/>
            <person name="Copeland A."/>
            <person name="Lapidus A."/>
            <person name="Glavina del Rio T."/>
            <person name="Dalin E."/>
            <person name="Tice H."/>
            <person name="Bruce D."/>
            <person name="Goodwin L."/>
            <person name="Pitluck S."/>
            <person name="Kyrpides N."/>
            <person name="Mavromatis K."/>
            <person name="Ovchinnikova G."/>
            <person name="Daligault H."/>
            <person name="Detter J.C."/>
            <person name="Han C."/>
            <person name="Tapia R."/>
            <person name="Larimer F."/>
            <person name="Land M."/>
            <person name="Hauser L."/>
            <person name="Markowitz V."/>
            <person name="Cheng J.-F."/>
            <person name="Hugenholtz P."/>
            <person name="Woyke T."/>
            <person name="Wu D."/>
            <person name="Spring S."/>
            <person name="Schueler E."/>
            <person name="Brambilla E."/>
            <person name="Klenk H.-P."/>
            <person name="Eisen J.A."/>
        </authorList>
    </citation>
    <scope>NUCLEOTIDE SEQUENCE</scope>
    <source>
        <strain evidence="2">DSM 4017</strain>
    </source>
</reference>
<proteinExistence type="predicted"/>
<dbReference type="OrthoDB" id="87545at2157"/>
<keyword evidence="3" id="KW-1185">Reference proteome</keyword>
<protein>
    <submittedName>
        <fullName evidence="2">GCN5-related N-acetyltransferase</fullName>
    </submittedName>
</protein>
<dbReference type="PROSITE" id="PS51186">
    <property type="entry name" value="GNAT"/>
    <property type="match status" value="1"/>
</dbReference>
<accession>F7XMC2</accession>
<organism evidence="2 3">
    <name type="scientific">Methanosalsum zhilinae (strain DSM 4017 / NBRC 107636 / OCM 62 / WeN5)</name>
    <name type="common">Methanohalophilus zhilinae</name>
    <dbReference type="NCBI Taxonomy" id="679901"/>
    <lineage>
        <taxon>Archaea</taxon>
        <taxon>Methanobacteriati</taxon>
        <taxon>Methanobacteriota</taxon>
        <taxon>Stenosarchaea group</taxon>
        <taxon>Methanomicrobia</taxon>
        <taxon>Methanosarcinales</taxon>
        <taxon>Methanosarcinaceae</taxon>
        <taxon>Methanosalsum</taxon>
    </lineage>
</organism>
<name>F7XMC2_METZD</name>
<dbReference type="InterPro" id="IPR000182">
    <property type="entry name" value="GNAT_dom"/>
</dbReference>
<dbReference type="InterPro" id="IPR016181">
    <property type="entry name" value="Acyl_CoA_acyltransferase"/>
</dbReference>
<feature type="domain" description="N-acetyltransferase" evidence="1">
    <location>
        <begin position="7"/>
        <end position="211"/>
    </location>
</feature>
<gene>
    <name evidence="2" type="ordered locus">Mzhil_1751</name>
</gene>
<dbReference type="AlphaFoldDB" id="F7XMC2"/>
<dbReference type="STRING" id="679901.Mzhil_1751"/>
<dbReference type="KEGG" id="mzh:Mzhil_1751"/>
<evidence type="ECO:0000259" key="1">
    <source>
        <dbReference type="PROSITE" id="PS51186"/>
    </source>
</evidence>
<keyword evidence="2" id="KW-0808">Transferase</keyword>
<dbReference type="EMBL" id="CP002101">
    <property type="protein sequence ID" value="AEH61586.1"/>
    <property type="molecule type" value="Genomic_DNA"/>
</dbReference>
<dbReference type="SUPFAM" id="SSF55729">
    <property type="entry name" value="Acyl-CoA N-acyltransferases (Nat)"/>
    <property type="match status" value="1"/>
</dbReference>
<dbReference type="Proteomes" id="UP000006622">
    <property type="component" value="Chromosome"/>
</dbReference>
<dbReference type="GO" id="GO:0016747">
    <property type="term" value="F:acyltransferase activity, transferring groups other than amino-acyl groups"/>
    <property type="evidence" value="ECO:0007669"/>
    <property type="project" value="InterPro"/>
</dbReference>
<evidence type="ECO:0000313" key="3">
    <source>
        <dbReference type="Proteomes" id="UP000006622"/>
    </source>
</evidence>